<dbReference type="CDD" id="cd07306">
    <property type="entry name" value="Porin3_VDAC"/>
    <property type="match status" value="1"/>
</dbReference>
<dbReference type="InterPro" id="IPR001925">
    <property type="entry name" value="Porin_Euk"/>
</dbReference>
<keyword evidence="6" id="KW-1000">Mitochondrion outer membrane</keyword>
<evidence type="ECO:0000256" key="7">
    <source>
        <dbReference type="ARBA" id="ARBA00023065"/>
    </source>
</evidence>
<dbReference type="VEuPathDB" id="FungiDB:RhiirFUN_018159"/>
<dbReference type="GO" id="GO:0008308">
    <property type="term" value="F:voltage-gated monoatomic anion channel activity"/>
    <property type="evidence" value="ECO:0007669"/>
    <property type="project" value="InterPro"/>
</dbReference>
<evidence type="ECO:0000256" key="4">
    <source>
        <dbReference type="ARBA" id="ARBA00022452"/>
    </source>
</evidence>
<dbReference type="InterPro" id="IPR027246">
    <property type="entry name" value="Porin_Euk/Tom40"/>
</dbReference>
<organism evidence="12 13">
    <name type="scientific">Rhizophagus irregularis</name>
    <dbReference type="NCBI Taxonomy" id="588596"/>
    <lineage>
        <taxon>Eukaryota</taxon>
        <taxon>Fungi</taxon>
        <taxon>Fungi incertae sedis</taxon>
        <taxon>Mucoromycota</taxon>
        <taxon>Glomeromycotina</taxon>
        <taxon>Glomeromycetes</taxon>
        <taxon>Glomerales</taxon>
        <taxon>Glomeraceae</taxon>
        <taxon>Rhizophagus</taxon>
    </lineage>
</organism>
<comment type="similarity">
    <text evidence="2">Belongs to the eukaryotic mitochondrial porin family.</text>
</comment>
<proteinExistence type="inferred from homology"/>
<dbReference type="PANTHER" id="PTHR11743:SF70">
    <property type="entry name" value="GH26960P-RELATED"/>
    <property type="match status" value="1"/>
</dbReference>
<evidence type="ECO:0000256" key="11">
    <source>
        <dbReference type="SAM" id="Phobius"/>
    </source>
</evidence>
<name>A0A915ZX06_9GLOM</name>
<gene>
    <name evidence="12" type="ORF">CHRIB12_LOCUS22728</name>
</gene>
<keyword evidence="3" id="KW-0813">Transport</keyword>
<keyword evidence="10 11" id="KW-0472">Membrane</keyword>
<dbReference type="FunFam" id="2.40.160.10:FF:000012">
    <property type="entry name" value="Voltage-dependent anion-selective channel"/>
    <property type="match status" value="1"/>
</dbReference>
<evidence type="ECO:0000256" key="2">
    <source>
        <dbReference type="ARBA" id="ARBA00007780"/>
    </source>
</evidence>
<evidence type="ECO:0000256" key="8">
    <source>
        <dbReference type="ARBA" id="ARBA00023114"/>
    </source>
</evidence>
<evidence type="ECO:0000256" key="3">
    <source>
        <dbReference type="ARBA" id="ARBA00022448"/>
    </source>
</evidence>
<accession>A0A915ZX06</accession>
<reference evidence="12" key="1">
    <citation type="submission" date="2020-05" db="EMBL/GenBank/DDBJ databases">
        <authorList>
            <person name="Rincon C."/>
            <person name="Sanders R I."/>
            <person name="Robbins C."/>
            <person name="Chaturvedi A."/>
        </authorList>
    </citation>
    <scope>NUCLEOTIDE SEQUENCE</scope>
    <source>
        <strain evidence="12">CHB12</strain>
    </source>
</reference>
<dbReference type="Proteomes" id="UP000684084">
    <property type="component" value="Unassembled WGS sequence"/>
</dbReference>
<dbReference type="GO" id="GO:0015288">
    <property type="term" value="F:porin activity"/>
    <property type="evidence" value="ECO:0007669"/>
    <property type="project" value="UniProtKB-KW"/>
</dbReference>
<evidence type="ECO:0000256" key="6">
    <source>
        <dbReference type="ARBA" id="ARBA00022787"/>
    </source>
</evidence>
<evidence type="ECO:0000313" key="12">
    <source>
        <dbReference type="EMBL" id="CAB5393158.1"/>
    </source>
</evidence>
<dbReference type="GO" id="GO:0046930">
    <property type="term" value="C:pore complex"/>
    <property type="evidence" value="ECO:0007669"/>
    <property type="project" value="UniProtKB-KW"/>
</dbReference>
<evidence type="ECO:0000256" key="10">
    <source>
        <dbReference type="ARBA" id="ARBA00023136"/>
    </source>
</evidence>
<dbReference type="OrthoDB" id="7827681at2759"/>
<dbReference type="GO" id="GO:0005741">
    <property type="term" value="C:mitochondrial outer membrane"/>
    <property type="evidence" value="ECO:0007669"/>
    <property type="project" value="UniProtKB-SubCell"/>
</dbReference>
<protein>
    <submittedName>
        <fullName evidence="12">Uncharacterized protein</fullName>
    </submittedName>
</protein>
<evidence type="ECO:0000256" key="1">
    <source>
        <dbReference type="ARBA" id="ARBA00004294"/>
    </source>
</evidence>
<keyword evidence="8" id="KW-0626">Porin</keyword>
<dbReference type="Pfam" id="PF01459">
    <property type="entry name" value="Porin_3"/>
    <property type="match status" value="1"/>
</dbReference>
<evidence type="ECO:0000256" key="5">
    <source>
        <dbReference type="ARBA" id="ARBA00022692"/>
    </source>
</evidence>
<evidence type="ECO:0000313" key="13">
    <source>
        <dbReference type="Proteomes" id="UP000684084"/>
    </source>
</evidence>
<dbReference type="PANTHER" id="PTHR11743">
    <property type="entry name" value="VOLTAGE-DEPENDENT ANION-SELECTIVE CHANNEL"/>
    <property type="match status" value="1"/>
</dbReference>
<keyword evidence="4" id="KW-1134">Transmembrane beta strand</keyword>
<dbReference type="VEuPathDB" id="FungiDB:RhiirFUN_018158"/>
<dbReference type="EMBL" id="CAGKOT010000081">
    <property type="protein sequence ID" value="CAB5393158.1"/>
    <property type="molecule type" value="Genomic_DNA"/>
</dbReference>
<keyword evidence="7" id="KW-0406">Ion transport</keyword>
<sequence>MPTEYQLLSLNETNSNHSDEGSNIIPMVTRGAFAMPRSSISLQELRAPIPWYLDSCKLTKIVIFIVISSWVILVIWQIFIFDFKTFACFHFYIMSAPIPATYSDIGKSASDLFGKDFPVGSFKLESKTTAPNGVSFTLTGLKDTKSGNINGELKSKYYYPKRGGTFTGSWTTSNILNGQVELENSLAKGLKLDLVANIQPASGNRNVRGGFTFKQPGLHTKVYLDALKGPTFQGDIVVGHEGFLIGSEGCYDVLEGKLTRYGVTAGYTHPEYNVALRVTNSLSAYTLLYYHRVSSEIEAGAKAHWDSQTNNPSVNLEFGAKYFLDRDAFIKGKVDSTGKVGIGYTQALRPGVKISLGGSIDTILICWSKFQILTFKLLKNI</sequence>
<comment type="caution">
    <text evidence="12">The sequence shown here is derived from an EMBL/GenBank/DDBJ whole genome shotgun (WGS) entry which is preliminary data.</text>
</comment>
<feature type="transmembrane region" description="Helical" evidence="11">
    <location>
        <begin position="61"/>
        <end position="81"/>
    </location>
</feature>
<dbReference type="AlphaFoldDB" id="A0A915ZX06"/>
<keyword evidence="5 11" id="KW-0812">Transmembrane</keyword>
<comment type="subcellular location">
    <subcellularLocation>
        <location evidence="1">Mitochondrion outer membrane</location>
    </subcellularLocation>
</comment>
<keyword evidence="11" id="KW-1133">Transmembrane helix</keyword>
<evidence type="ECO:0000256" key="9">
    <source>
        <dbReference type="ARBA" id="ARBA00023128"/>
    </source>
</evidence>
<keyword evidence="9" id="KW-0496">Mitochondrion</keyword>